<dbReference type="PANTHER" id="PTHR36856:SF2">
    <property type="match status" value="1"/>
</dbReference>
<protein>
    <submittedName>
        <fullName evidence="1">Uncharacterized protein</fullName>
    </submittedName>
</protein>
<dbReference type="EMBL" id="JAUIZM010000007">
    <property type="protein sequence ID" value="KAK1377022.1"/>
    <property type="molecule type" value="Genomic_DNA"/>
</dbReference>
<dbReference type="Proteomes" id="UP001237642">
    <property type="component" value="Unassembled WGS sequence"/>
</dbReference>
<evidence type="ECO:0000313" key="1">
    <source>
        <dbReference type="EMBL" id="KAK1377022.1"/>
    </source>
</evidence>
<sequence>MFWASYLYMQILTFGPHISTCKFLLLLDDKGKGAREERLTLRTEPDDFYPSATTCILGLARLLTPDQSLDVAILVVLLAIYEQWPISYFLGKVLAMEAEKKESGGTEEAKSATSNVNEQDEAFKKCMQENKGDSSKCKPKIEAFESSLPFKPLFPLMLRSGSLTDV</sequence>
<name>A0AAD8I2W2_9APIA</name>
<comment type="caution">
    <text evidence="1">The sequence shown here is derived from an EMBL/GenBank/DDBJ whole genome shotgun (WGS) entry which is preliminary data.</text>
</comment>
<proteinExistence type="predicted"/>
<accession>A0AAD8I2W2</accession>
<dbReference type="PANTHER" id="PTHR36856">
    <property type="entry name" value="OS07G0175200 PROTEIN"/>
    <property type="match status" value="1"/>
</dbReference>
<keyword evidence="2" id="KW-1185">Reference proteome</keyword>
<organism evidence="1 2">
    <name type="scientific">Heracleum sosnowskyi</name>
    <dbReference type="NCBI Taxonomy" id="360622"/>
    <lineage>
        <taxon>Eukaryota</taxon>
        <taxon>Viridiplantae</taxon>
        <taxon>Streptophyta</taxon>
        <taxon>Embryophyta</taxon>
        <taxon>Tracheophyta</taxon>
        <taxon>Spermatophyta</taxon>
        <taxon>Magnoliopsida</taxon>
        <taxon>eudicotyledons</taxon>
        <taxon>Gunneridae</taxon>
        <taxon>Pentapetalae</taxon>
        <taxon>asterids</taxon>
        <taxon>campanulids</taxon>
        <taxon>Apiales</taxon>
        <taxon>Apiaceae</taxon>
        <taxon>Apioideae</taxon>
        <taxon>apioid superclade</taxon>
        <taxon>Tordylieae</taxon>
        <taxon>Tordyliinae</taxon>
        <taxon>Heracleum</taxon>
    </lineage>
</organism>
<gene>
    <name evidence="1" type="ORF">POM88_033215</name>
</gene>
<reference evidence="1" key="2">
    <citation type="submission" date="2023-05" db="EMBL/GenBank/DDBJ databases">
        <authorList>
            <person name="Schelkunov M.I."/>
        </authorList>
    </citation>
    <scope>NUCLEOTIDE SEQUENCE</scope>
    <source>
        <strain evidence="1">Hsosn_3</strain>
        <tissue evidence="1">Leaf</tissue>
    </source>
</reference>
<dbReference type="AlphaFoldDB" id="A0AAD8I2W2"/>
<evidence type="ECO:0000313" key="2">
    <source>
        <dbReference type="Proteomes" id="UP001237642"/>
    </source>
</evidence>
<reference evidence="1" key="1">
    <citation type="submission" date="2023-02" db="EMBL/GenBank/DDBJ databases">
        <title>Genome of toxic invasive species Heracleum sosnowskyi carries increased number of genes despite the absence of recent whole-genome duplications.</title>
        <authorList>
            <person name="Schelkunov M."/>
            <person name="Shtratnikova V."/>
            <person name="Makarenko M."/>
            <person name="Klepikova A."/>
            <person name="Omelchenko D."/>
            <person name="Novikova G."/>
            <person name="Obukhova E."/>
            <person name="Bogdanov V."/>
            <person name="Penin A."/>
            <person name="Logacheva M."/>
        </authorList>
    </citation>
    <scope>NUCLEOTIDE SEQUENCE</scope>
    <source>
        <strain evidence="1">Hsosn_3</strain>
        <tissue evidence="1">Leaf</tissue>
    </source>
</reference>